<protein>
    <submittedName>
        <fullName evidence="3">YrhK family protein</fullName>
    </submittedName>
</protein>
<evidence type="ECO:0000259" key="2">
    <source>
        <dbReference type="Pfam" id="PF14145"/>
    </source>
</evidence>
<keyword evidence="1" id="KW-0472">Membrane</keyword>
<keyword evidence="1" id="KW-0812">Transmembrane</keyword>
<proteinExistence type="predicted"/>
<evidence type="ECO:0000313" key="3">
    <source>
        <dbReference type="EMBL" id="MBP3950275.1"/>
    </source>
</evidence>
<accession>A0A941AM99</accession>
<dbReference type="EMBL" id="JAGKSQ010000002">
    <property type="protein sequence ID" value="MBP3950275.1"/>
    <property type="molecule type" value="Genomic_DNA"/>
</dbReference>
<gene>
    <name evidence="3" type="ORF">J7W16_03960</name>
</gene>
<keyword evidence="1" id="KW-1133">Transmembrane helix</keyword>
<keyword evidence="4" id="KW-1185">Reference proteome</keyword>
<dbReference type="Proteomes" id="UP000678228">
    <property type="component" value="Unassembled WGS sequence"/>
</dbReference>
<feature type="transmembrane region" description="Helical" evidence="1">
    <location>
        <begin position="53"/>
        <end position="71"/>
    </location>
</feature>
<dbReference type="AlphaFoldDB" id="A0A941AM99"/>
<name>A0A941AM99_9BACI</name>
<feature type="domain" description="YrhK" evidence="2">
    <location>
        <begin position="21"/>
        <end position="75"/>
    </location>
</feature>
<evidence type="ECO:0000313" key="4">
    <source>
        <dbReference type="Proteomes" id="UP000678228"/>
    </source>
</evidence>
<sequence>MRYNNEIDIPLGKNETIVIKKRYEFFYHLNDVIIALLFLVGSIFFLSSETKEQGIWLFIIGSALFVIRPFIQFLKMFHLKRRNSQSK</sequence>
<comment type="caution">
    <text evidence="3">The sequence shown here is derived from an EMBL/GenBank/DDBJ whole genome shotgun (WGS) entry which is preliminary data.</text>
</comment>
<evidence type="ECO:0000256" key="1">
    <source>
        <dbReference type="SAM" id="Phobius"/>
    </source>
</evidence>
<reference evidence="3" key="1">
    <citation type="submission" date="2021-03" db="EMBL/GenBank/DDBJ databases">
        <title>Bacillus suaedae sp. nov., isolated from Suaeda aralocaspica.</title>
        <authorList>
            <person name="Lei R.F.R."/>
        </authorList>
    </citation>
    <scope>NUCLEOTIDE SEQUENCE</scope>
    <source>
        <strain evidence="3">YZJH907-2</strain>
    </source>
</reference>
<dbReference type="Pfam" id="PF14145">
    <property type="entry name" value="YrhK"/>
    <property type="match status" value="1"/>
</dbReference>
<dbReference type="RefSeq" id="WP_210595928.1">
    <property type="nucleotide sequence ID" value="NZ_JAGKSQ010000002.1"/>
</dbReference>
<dbReference type="InterPro" id="IPR025424">
    <property type="entry name" value="YrhK_domain"/>
</dbReference>
<feature type="transmembrane region" description="Helical" evidence="1">
    <location>
        <begin position="25"/>
        <end position="47"/>
    </location>
</feature>
<organism evidence="3 4">
    <name type="scientific">Halalkalibacter suaedae</name>
    <dbReference type="NCBI Taxonomy" id="2822140"/>
    <lineage>
        <taxon>Bacteria</taxon>
        <taxon>Bacillati</taxon>
        <taxon>Bacillota</taxon>
        <taxon>Bacilli</taxon>
        <taxon>Bacillales</taxon>
        <taxon>Bacillaceae</taxon>
        <taxon>Halalkalibacter</taxon>
    </lineage>
</organism>